<comment type="caution">
    <text evidence="2">The sequence shown here is derived from an EMBL/GenBank/DDBJ whole genome shotgun (WGS) entry which is preliminary data.</text>
</comment>
<feature type="compositionally biased region" description="Polar residues" evidence="1">
    <location>
        <begin position="21"/>
        <end position="30"/>
    </location>
</feature>
<evidence type="ECO:0000256" key="1">
    <source>
        <dbReference type="SAM" id="MobiDB-lite"/>
    </source>
</evidence>
<feature type="compositionally biased region" description="Polar residues" evidence="1">
    <location>
        <begin position="1"/>
        <end position="11"/>
    </location>
</feature>
<sequence length="83" mass="8664">MAPSTNSSSSKAIEKPLKSAMKQTSGTGSKTVRVVAPSDKKKRSASGSPERGGCSSNGIGIGYAFRLARIDWVDDIGNWSFGV</sequence>
<reference evidence="2 3" key="1">
    <citation type="journal article" date="2014" name="Genome Announc.">
        <title>Draft genome sequence of Sclerotinia borealis, a psychrophilic plant pathogenic fungus.</title>
        <authorList>
            <person name="Mardanov A.V."/>
            <person name="Beletsky A.V."/>
            <person name="Kadnikov V.V."/>
            <person name="Ignatov A.N."/>
            <person name="Ravin N.V."/>
        </authorList>
    </citation>
    <scope>NUCLEOTIDE SEQUENCE [LARGE SCALE GENOMIC DNA]</scope>
    <source>
        <strain evidence="3">F-4157</strain>
    </source>
</reference>
<proteinExistence type="predicted"/>
<dbReference type="EMBL" id="AYSA01000522">
    <property type="protein sequence ID" value="ESZ91256.1"/>
    <property type="molecule type" value="Genomic_DNA"/>
</dbReference>
<dbReference type="HOGENOM" id="CLU_2543907_0_0_1"/>
<evidence type="ECO:0000313" key="2">
    <source>
        <dbReference type="EMBL" id="ESZ91256.1"/>
    </source>
</evidence>
<evidence type="ECO:0000313" key="3">
    <source>
        <dbReference type="Proteomes" id="UP000019487"/>
    </source>
</evidence>
<accession>W9C5V2</accession>
<gene>
    <name evidence="2" type="ORF">SBOR_8349</name>
</gene>
<feature type="region of interest" description="Disordered" evidence="1">
    <location>
        <begin position="1"/>
        <end position="58"/>
    </location>
</feature>
<dbReference type="Proteomes" id="UP000019487">
    <property type="component" value="Unassembled WGS sequence"/>
</dbReference>
<keyword evidence="3" id="KW-1185">Reference proteome</keyword>
<name>W9C5V2_SCLBF</name>
<organism evidence="2 3">
    <name type="scientific">Sclerotinia borealis (strain F-4128)</name>
    <dbReference type="NCBI Taxonomy" id="1432307"/>
    <lineage>
        <taxon>Eukaryota</taxon>
        <taxon>Fungi</taxon>
        <taxon>Dikarya</taxon>
        <taxon>Ascomycota</taxon>
        <taxon>Pezizomycotina</taxon>
        <taxon>Leotiomycetes</taxon>
        <taxon>Helotiales</taxon>
        <taxon>Sclerotiniaceae</taxon>
        <taxon>Sclerotinia</taxon>
    </lineage>
</organism>
<dbReference type="AlphaFoldDB" id="W9C5V2"/>
<protein>
    <submittedName>
        <fullName evidence="2">Uncharacterized protein</fullName>
    </submittedName>
</protein>